<name>A0A4Z2J254_9TELE</name>
<evidence type="ECO:0000313" key="2">
    <source>
        <dbReference type="Proteomes" id="UP000314294"/>
    </source>
</evidence>
<dbReference type="AlphaFoldDB" id="A0A4Z2J254"/>
<evidence type="ECO:0000313" key="1">
    <source>
        <dbReference type="EMBL" id="TNN83924.1"/>
    </source>
</evidence>
<gene>
    <name evidence="1" type="ORF">EYF80_005795</name>
</gene>
<accession>A0A4Z2J254</accession>
<sequence>MGEERLIAERRRGRLMDGFLSAAGQSPVHVPKCGCSEELSALPAPVLGPISRQNKCLPLRGHREYQSEGLLDRITGEIENNGGRHRQPNDLLISIPPALSVRLLFLPRPRYASGSLGFATHGSQP</sequence>
<dbReference type="Proteomes" id="UP000314294">
    <property type="component" value="Unassembled WGS sequence"/>
</dbReference>
<comment type="caution">
    <text evidence="1">The sequence shown here is derived from an EMBL/GenBank/DDBJ whole genome shotgun (WGS) entry which is preliminary data.</text>
</comment>
<reference evidence="1 2" key="1">
    <citation type="submission" date="2019-03" db="EMBL/GenBank/DDBJ databases">
        <title>First draft genome of Liparis tanakae, snailfish: a comprehensive survey of snailfish specific genes.</title>
        <authorList>
            <person name="Kim W."/>
            <person name="Song I."/>
            <person name="Jeong J.-H."/>
            <person name="Kim D."/>
            <person name="Kim S."/>
            <person name="Ryu S."/>
            <person name="Song J.Y."/>
            <person name="Lee S.K."/>
        </authorList>
    </citation>
    <scope>NUCLEOTIDE SEQUENCE [LARGE SCALE GENOMIC DNA]</scope>
    <source>
        <tissue evidence="1">Muscle</tissue>
    </source>
</reference>
<keyword evidence="2" id="KW-1185">Reference proteome</keyword>
<protein>
    <submittedName>
        <fullName evidence="1">Uncharacterized protein</fullName>
    </submittedName>
</protein>
<dbReference type="EMBL" id="SRLO01000030">
    <property type="protein sequence ID" value="TNN83924.1"/>
    <property type="molecule type" value="Genomic_DNA"/>
</dbReference>
<organism evidence="1 2">
    <name type="scientific">Liparis tanakae</name>
    <name type="common">Tanaka's snailfish</name>
    <dbReference type="NCBI Taxonomy" id="230148"/>
    <lineage>
        <taxon>Eukaryota</taxon>
        <taxon>Metazoa</taxon>
        <taxon>Chordata</taxon>
        <taxon>Craniata</taxon>
        <taxon>Vertebrata</taxon>
        <taxon>Euteleostomi</taxon>
        <taxon>Actinopterygii</taxon>
        <taxon>Neopterygii</taxon>
        <taxon>Teleostei</taxon>
        <taxon>Neoteleostei</taxon>
        <taxon>Acanthomorphata</taxon>
        <taxon>Eupercaria</taxon>
        <taxon>Perciformes</taxon>
        <taxon>Cottioidei</taxon>
        <taxon>Cottales</taxon>
        <taxon>Liparidae</taxon>
        <taxon>Liparis</taxon>
    </lineage>
</organism>
<proteinExistence type="predicted"/>